<comment type="similarity">
    <text evidence="2 6">Belongs to the acyl-CoA dehydrogenase family.</text>
</comment>
<keyword evidence="3 6" id="KW-0285">Flavoprotein</keyword>
<comment type="cofactor">
    <cofactor evidence="1 6">
        <name>FAD</name>
        <dbReference type="ChEBI" id="CHEBI:57692"/>
    </cofactor>
</comment>
<organism evidence="10 11">
    <name type="scientific">Allobranchiibius huperziae</name>
    <dbReference type="NCBI Taxonomy" id="1874116"/>
    <lineage>
        <taxon>Bacteria</taxon>
        <taxon>Bacillati</taxon>
        <taxon>Actinomycetota</taxon>
        <taxon>Actinomycetes</taxon>
        <taxon>Micrococcales</taxon>
        <taxon>Dermacoccaceae</taxon>
        <taxon>Allobranchiibius</taxon>
    </lineage>
</organism>
<evidence type="ECO:0000259" key="8">
    <source>
        <dbReference type="Pfam" id="PF02770"/>
    </source>
</evidence>
<gene>
    <name evidence="10" type="ORF">HNR15_001178</name>
</gene>
<dbReference type="Gene3D" id="2.40.110.10">
    <property type="entry name" value="Butyryl-CoA Dehydrogenase, subunit A, domain 2"/>
    <property type="match status" value="1"/>
</dbReference>
<dbReference type="FunFam" id="2.40.110.10:FF:000011">
    <property type="entry name" value="Acyl-CoA dehydrogenase FadE34"/>
    <property type="match status" value="1"/>
</dbReference>
<evidence type="ECO:0000256" key="6">
    <source>
        <dbReference type="RuleBase" id="RU362125"/>
    </source>
</evidence>
<dbReference type="SUPFAM" id="SSF56645">
    <property type="entry name" value="Acyl-CoA dehydrogenase NM domain-like"/>
    <property type="match status" value="1"/>
</dbReference>
<dbReference type="InterPro" id="IPR037069">
    <property type="entry name" value="AcylCoA_DH/ox_N_sf"/>
</dbReference>
<dbReference type="EMBL" id="JACCFW010000001">
    <property type="protein sequence ID" value="NYJ74215.1"/>
    <property type="molecule type" value="Genomic_DNA"/>
</dbReference>
<evidence type="ECO:0000256" key="4">
    <source>
        <dbReference type="ARBA" id="ARBA00022827"/>
    </source>
</evidence>
<dbReference type="InterPro" id="IPR046373">
    <property type="entry name" value="Acyl-CoA_Oxase/DH_mid-dom_sf"/>
</dbReference>
<dbReference type="InterPro" id="IPR013786">
    <property type="entry name" value="AcylCoA_DH/ox_N"/>
</dbReference>
<dbReference type="InterPro" id="IPR006091">
    <property type="entry name" value="Acyl-CoA_Oxase/DH_mid-dom"/>
</dbReference>
<dbReference type="GO" id="GO:0050660">
    <property type="term" value="F:flavin adenine dinucleotide binding"/>
    <property type="evidence" value="ECO:0007669"/>
    <property type="project" value="InterPro"/>
</dbReference>
<dbReference type="PANTHER" id="PTHR43292">
    <property type="entry name" value="ACYL-COA DEHYDROGENASE"/>
    <property type="match status" value="1"/>
</dbReference>
<dbReference type="Pfam" id="PF02770">
    <property type="entry name" value="Acyl-CoA_dh_M"/>
    <property type="match status" value="1"/>
</dbReference>
<evidence type="ECO:0000313" key="11">
    <source>
        <dbReference type="Proteomes" id="UP000571817"/>
    </source>
</evidence>
<evidence type="ECO:0000259" key="9">
    <source>
        <dbReference type="Pfam" id="PF02771"/>
    </source>
</evidence>
<name>A0A853DJ64_9MICO</name>
<reference evidence="10 11" key="1">
    <citation type="submission" date="2020-07" db="EMBL/GenBank/DDBJ databases">
        <title>Sequencing the genomes of 1000 actinobacteria strains.</title>
        <authorList>
            <person name="Klenk H.-P."/>
        </authorList>
    </citation>
    <scope>NUCLEOTIDE SEQUENCE [LARGE SCALE GENOMIC DNA]</scope>
    <source>
        <strain evidence="10 11">DSM 29531</strain>
    </source>
</reference>
<dbReference type="Gene3D" id="1.10.540.10">
    <property type="entry name" value="Acyl-CoA dehydrogenase/oxidase, N-terminal domain"/>
    <property type="match status" value="1"/>
</dbReference>
<keyword evidence="4 6" id="KW-0274">FAD</keyword>
<dbReference type="InterPro" id="IPR009075">
    <property type="entry name" value="AcylCo_DH/oxidase_C"/>
</dbReference>
<evidence type="ECO:0000256" key="5">
    <source>
        <dbReference type="ARBA" id="ARBA00023002"/>
    </source>
</evidence>
<dbReference type="Pfam" id="PF00441">
    <property type="entry name" value="Acyl-CoA_dh_1"/>
    <property type="match status" value="1"/>
</dbReference>
<evidence type="ECO:0000256" key="2">
    <source>
        <dbReference type="ARBA" id="ARBA00009347"/>
    </source>
</evidence>
<dbReference type="GO" id="GO:0005886">
    <property type="term" value="C:plasma membrane"/>
    <property type="evidence" value="ECO:0007669"/>
    <property type="project" value="TreeGrafter"/>
</dbReference>
<dbReference type="AlphaFoldDB" id="A0A853DJ64"/>
<feature type="domain" description="Acyl-CoA dehydrogenase/oxidase N-terminal" evidence="9">
    <location>
        <begin position="6"/>
        <end position="118"/>
    </location>
</feature>
<dbReference type="GO" id="GO:0016627">
    <property type="term" value="F:oxidoreductase activity, acting on the CH-CH group of donors"/>
    <property type="evidence" value="ECO:0007669"/>
    <property type="project" value="InterPro"/>
</dbReference>
<dbReference type="SUPFAM" id="SSF47203">
    <property type="entry name" value="Acyl-CoA dehydrogenase C-terminal domain-like"/>
    <property type="match status" value="1"/>
</dbReference>
<comment type="caution">
    <text evidence="10">The sequence shown here is derived from an EMBL/GenBank/DDBJ whole genome shotgun (WGS) entry which is preliminary data.</text>
</comment>
<dbReference type="Pfam" id="PF02771">
    <property type="entry name" value="Acyl-CoA_dh_N"/>
    <property type="match status" value="1"/>
</dbReference>
<dbReference type="Proteomes" id="UP000571817">
    <property type="component" value="Unassembled WGS sequence"/>
</dbReference>
<dbReference type="InterPro" id="IPR052161">
    <property type="entry name" value="Mycobact_Acyl-CoA_DH"/>
</dbReference>
<sequence>MDLEYTPEEQRFRDELRTVFYEKVPAEIRERVVRGQISREDIVASQRILHEHGLAVPHWPTQWGGKKWTATQQNIYASELQRAAVPTPLAFNVSMVGPIIAEFGSQEQKEKFLPATANLDIWWSQGFSEPEAGSDLAGLKTTAIRDGDEYVINGQKTWTTLGQYGDWMFLLARTNPGAERKQQGISFILVDMKTPGIERRPIKLIDGSVEVNEFFFDDVRVPVSNLVGEENKGWTYAKFLLGNERNGIAQVGTSQRVFAELVDAAKETDVEEGTLADDPDFRSRLHTAKMRLLALEATQLRVAGASADGKPDPASSLLKLEGTRLLQSLTALRLDAGGTDSVLVGDTEGTDGTPVGLSSEHAASTAALQYLNMRKLSIFGGSNEIQRGVIAKAVLGL</sequence>
<protein>
    <submittedName>
        <fullName evidence="10">Alkylation response protein AidB-like acyl-CoA dehydrogenase</fullName>
    </submittedName>
</protein>
<proteinExistence type="inferred from homology"/>
<dbReference type="RefSeq" id="WP_179479914.1">
    <property type="nucleotide sequence ID" value="NZ_JACCFW010000001.1"/>
</dbReference>
<evidence type="ECO:0000256" key="3">
    <source>
        <dbReference type="ARBA" id="ARBA00022630"/>
    </source>
</evidence>
<dbReference type="InterPro" id="IPR036250">
    <property type="entry name" value="AcylCo_DH-like_C"/>
</dbReference>
<evidence type="ECO:0000259" key="7">
    <source>
        <dbReference type="Pfam" id="PF00441"/>
    </source>
</evidence>
<keyword evidence="5 6" id="KW-0560">Oxidoreductase</keyword>
<evidence type="ECO:0000256" key="1">
    <source>
        <dbReference type="ARBA" id="ARBA00001974"/>
    </source>
</evidence>
<dbReference type="PANTHER" id="PTHR43292:SF3">
    <property type="entry name" value="ACYL-COA DEHYDROGENASE FADE29"/>
    <property type="match status" value="1"/>
</dbReference>
<dbReference type="Gene3D" id="1.20.140.10">
    <property type="entry name" value="Butyryl-CoA Dehydrogenase, subunit A, domain 3"/>
    <property type="match status" value="1"/>
</dbReference>
<accession>A0A853DJ64</accession>
<evidence type="ECO:0000313" key="10">
    <source>
        <dbReference type="EMBL" id="NYJ74215.1"/>
    </source>
</evidence>
<keyword evidence="11" id="KW-1185">Reference proteome</keyword>
<feature type="domain" description="Acyl-CoA dehydrogenase/oxidase C-terminal" evidence="7">
    <location>
        <begin position="231"/>
        <end position="395"/>
    </location>
</feature>
<dbReference type="InterPro" id="IPR009100">
    <property type="entry name" value="AcylCoA_DH/oxidase_NM_dom_sf"/>
</dbReference>
<feature type="domain" description="Acyl-CoA oxidase/dehydrogenase middle" evidence="8">
    <location>
        <begin position="126"/>
        <end position="219"/>
    </location>
</feature>